<accession>A0AAV3Q2T2</accession>
<evidence type="ECO:0000256" key="3">
    <source>
        <dbReference type="ARBA" id="ARBA00022729"/>
    </source>
</evidence>
<dbReference type="AlphaFoldDB" id="A0AAV3Q2T2"/>
<sequence>MAKNVVLLVCFVIMILDVIAGVLGIEAEIAQNKVEELRLWILECRDPSNKAFKLGLSATILLCLAHSLASLLGGCICIQSREELDRSSANKQLAFASLILSWIILAIAFTLLISGTMSNSSSRKDCGIIHHRLLSVGGIMCFIHGLLAVAYYISATATAREDTKLNQQGVHA</sequence>
<gene>
    <name evidence="9" type="ORF">LIER_38366</name>
</gene>
<dbReference type="Proteomes" id="UP001454036">
    <property type="component" value="Unassembled WGS sequence"/>
</dbReference>
<comment type="similarity">
    <text evidence="6">Belongs to the DESIGUAL family.</text>
</comment>
<evidence type="ECO:0000256" key="2">
    <source>
        <dbReference type="ARBA" id="ARBA00022692"/>
    </source>
</evidence>
<evidence type="ECO:0000256" key="7">
    <source>
        <dbReference type="SAM" id="Phobius"/>
    </source>
</evidence>
<evidence type="ECO:0000256" key="4">
    <source>
        <dbReference type="ARBA" id="ARBA00022989"/>
    </source>
</evidence>
<evidence type="ECO:0000313" key="10">
    <source>
        <dbReference type="Proteomes" id="UP001454036"/>
    </source>
</evidence>
<feature type="transmembrane region" description="Helical" evidence="7">
    <location>
        <begin position="51"/>
        <end position="72"/>
    </location>
</feature>
<evidence type="ECO:0000256" key="6">
    <source>
        <dbReference type="ARBA" id="ARBA00029467"/>
    </source>
</evidence>
<evidence type="ECO:0000256" key="1">
    <source>
        <dbReference type="ARBA" id="ARBA00004127"/>
    </source>
</evidence>
<evidence type="ECO:0000313" key="9">
    <source>
        <dbReference type="EMBL" id="GAA0156905.1"/>
    </source>
</evidence>
<reference evidence="9 10" key="1">
    <citation type="submission" date="2024-01" db="EMBL/GenBank/DDBJ databases">
        <title>The complete chloroplast genome sequence of Lithospermum erythrorhizon: insights into the phylogenetic relationship among Boraginaceae species and the maternal lineages of purple gromwells.</title>
        <authorList>
            <person name="Okada T."/>
            <person name="Watanabe K."/>
        </authorList>
    </citation>
    <scope>NUCLEOTIDE SEQUENCE [LARGE SCALE GENOMIC DNA]</scope>
</reference>
<feature type="transmembrane region" description="Helical" evidence="7">
    <location>
        <begin position="133"/>
        <end position="154"/>
    </location>
</feature>
<keyword evidence="2 7" id="KW-0812">Transmembrane</keyword>
<organism evidence="9 10">
    <name type="scientific">Lithospermum erythrorhizon</name>
    <name type="common">Purple gromwell</name>
    <name type="synonym">Lithospermum officinale var. erythrorhizon</name>
    <dbReference type="NCBI Taxonomy" id="34254"/>
    <lineage>
        <taxon>Eukaryota</taxon>
        <taxon>Viridiplantae</taxon>
        <taxon>Streptophyta</taxon>
        <taxon>Embryophyta</taxon>
        <taxon>Tracheophyta</taxon>
        <taxon>Spermatophyta</taxon>
        <taxon>Magnoliopsida</taxon>
        <taxon>eudicotyledons</taxon>
        <taxon>Gunneridae</taxon>
        <taxon>Pentapetalae</taxon>
        <taxon>asterids</taxon>
        <taxon>lamiids</taxon>
        <taxon>Boraginales</taxon>
        <taxon>Boraginaceae</taxon>
        <taxon>Boraginoideae</taxon>
        <taxon>Lithospermeae</taxon>
        <taxon>Lithospermum</taxon>
    </lineage>
</organism>
<feature type="transmembrane region" description="Helical" evidence="7">
    <location>
        <begin position="93"/>
        <end position="113"/>
    </location>
</feature>
<dbReference type="InterPro" id="IPR052222">
    <property type="entry name" value="DESIGUAL"/>
</dbReference>
<proteinExistence type="inferred from homology"/>
<dbReference type="Pfam" id="PF06749">
    <property type="entry name" value="DUF1218"/>
    <property type="match status" value="1"/>
</dbReference>
<keyword evidence="3 8" id="KW-0732">Signal</keyword>
<protein>
    <submittedName>
        <fullName evidence="9">Uncharacterized protein</fullName>
    </submittedName>
</protein>
<dbReference type="InterPro" id="IPR009606">
    <property type="entry name" value="DEAL/Modifying_wall_lignin1/2"/>
</dbReference>
<keyword evidence="4 7" id="KW-1133">Transmembrane helix</keyword>
<dbReference type="PANTHER" id="PTHR31769">
    <property type="entry name" value="OS07G0462200 PROTEIN-RELATED"/>
    <property type="match status" value="1"/>
</dbReference>
<keyword evidence="10" id="KW-1185">Reference proteome</keyword>
<feature type="chain" id="PRO_5043898587" evidence="8">
    <location>
        <begin position="25"/>
        <end position="172"/>
    </location>
</feature>
<comment type="subcellular location">
    <subcellularLocation>
        <location evidence="1">Endomembrane system</location>
        <topology evidence="1">Multi-pass membrane protein</topology>
    </subcellularLocation>
</comment>
<dbReference type="GO" id="GO:0012505">
    <property type="term" value="C:endomembrane system"/>
    <property type="evidence" value="ECO:0007669"/>
    <property type="project" value="UniProtKB-SubCell"/>
</dbReference>
<keyword evidence="5 7" id="KW-0472">Membrane</keyword>
<evidence type="ECO:0000256" key="5">
    <source>
        <dbReference type="ARBA" id="ARBA00023136"/>
    </source>
</evidence>
<comment type="caution">
    <text evidence="9">The sequence shown here is derived from an EMBL/GenBank/DDBJ whole genome shotgun (WGS) entry which is preliminary data.</text>
</comment>
<dbReference type="EMBL" id="BAABME010019351">
    <property type="protein sequence ID" value="GAA0156905.1"/>
    <property type="molecule type" value="Genomic_DNA"/>
</dbReference>
<feature type="signal peptide" evidence="8">
    <location>
        <begin position="1"/>
        <end position="24"/>
    </location>
</feature>
<evidence type="ECO:0000256" key="8">
    <source>
        <dbReference type="SAM" id="SignalP"/>
    </source>
</evidence>
<name>A0AAV3Q2T2_LITER</name>